<keyword evidence="1" id="KW-0862">Zinc</keyword>
<dbReference type="AlphaFoldDB" id="A0A9P8N4H0"/>
<feature type="region of interest" description="Disordered" evidence="2">
    <location>
        <begin position="340"/>
        <end position="406"/>
    </location>
</feature>
<dbReference type="InterPro" id="IPR013087">
    <property type="entry name" value="Znf_C2H2_type"/>
</dbReference>
<feature type="compositionally biased region" description="Polar residues" evidence="2">
    <location>
        <begin position="264"/>
        <end position="281"/>
    </location>
</feature>
<dbReference type="RefSeq" id="XP_044724198.1">
    <property type="nucleotide sequence ID" value="XM_044860565.1"/>
</dbReference>
<keyword evidence="1" id="KW-0863">Zinc-finger</keyword>
<dbReference type="GeneID" id="68351223"/>
<gene>
    <name evidence="4" type="ORF">HRG_02094</name>
</gene>
<feature type="compositionally biased region" description="Acidic residues" evidence="2">
    <location>
        <begin position="109"/>
        <end position="120"/>
    </location>
</feature>
<organism evidence="4 5">
    <name type="scientific">Hirsutella rhossiliensis</name>
    <dbReference type="NCBI Taxonomy" id="111463"/>
    <lineage>
        <taxon>Eukaryota</taxon>
        <taxon>Fungi</taxon>
        <taxon>Dikarya</taxon>
        <taxon>Ascomycota</taxon>
        <taxon>Pezizomycotina</taxon>
        <taxon>Sordariomycetes</taxon>
        <taxon>Hypocreomycetidae</taxon>
        <taxon>Hypocreales</taxon>
        <taxon>Ophiocordycipitaceae</taxon>
        <taxon>Hirsutella</taxon>
    </lineage>
</organism>
<accession>A0A9P8N4H0</accession>
<feature type="domain" description="C2H2-type" evidence="3">
    <location>
        <begin position="151"/>
        <end position="178"/>
    </location>
</feature>
<keyword evidence="1" id="KW-0479">Metal-binding</keyword>
<evidence type="ECO:0000256" key="2">
    <source>
        <dbReference type="SAM" id="MobiDB-lite"/>
    </source>
</evidence>
<feature type="region of interest" description="Disordered" evidence="2">
    <location>
        <begin position="78"/>
        <end position="148"/>
    </location>
</feature>
<dbReference type="OrthoDB" id="2152896at2759"/>
<dbReference type="PROSITE" id="PS00028">
    <property type="entry name" value="ZINC_FINGER_C2H2_1"/>
    <property type="match status" value="1"/>
</dbReference>
<feature type="compositionally biased region" description="Low complexity" evidence="2">
    <location>
        <begin position="222"/>
        <end position="231"/>
    </location>
</feature>
<keyword evidence="5" id="KW-1185">Reference proteome</keyword>
<evidence type="ECO:0000259" key="3">
    <source>
        <dbReference type="PROSITE" id="PS50157"/>
    </source>
</evidence>
<proteinExistence type="predicted"/>
<dbReference type="EMBL" id="JAIZPD010000002">
    <property type="protein sequence ID" value="KAH0966685.1"/>
    <property type="molecule type" value="Genomic_DNA"/>
</dbReference>
<name>A0A9P8N4H0_9HYPO</name>
<dbReference type="Proteomes" id="UP000824596">
    <property type="component" value="Unassembled WGS sequence"/>
</dbReference>
<dbReference type="GO" id="GO:0008270">
    <property type="term" value="F:zinc ion binding"/>
    <property type="evidence" value="ECO:0007669"/>
    <property type="project" value="UniProtKB-KW"/>
</dbReference>
<evidence type="ECO:0000313" key="5">
    <source>
        <dbReference type="Proteomes" id="UP000824596"/>
    </source>
</evidence>
<feature type="compositionally biased region" description="Pro residues" evidence="2">
    <location>
        <begin position="349"/>
        <end position="358"/>
    </location>
</feature>
<sequence>MHQRPVLSSSSSSGAPGRQSHARTNSHSLVAGPLNATHRVTRRKSVTNPGPNLAALTAAVAGGEQSAAMPILGAGRRNASSKSRVGSLPSPPASLPIHKTIPDVKESAIDDEANEASGDEELGKSPKARLRRASDGQPLAKDAKKSNRVEVRCEKCGKGYKHSSCLTKHLWEHTPEWSYTSKLLISKHQQVQLLEAASVLVAMNGKESSATPPDSTKDSASEPDSASPAASGYSEQGERQSSADTTPPPTIEGINFGASPYHDTWQSGASDSSQQYRSASLNPPFASGNVLHRSGFGHFRQPSHERRPPSSGANKTGQDDRDLAAAVELLSCSFGSNNGSHGTMTLPGDAPPVPPVPPRYLDQAASLSSAGVDVKMEDSGDDDDFDMLSRARSDEDDDGVFGRMEE</sequence>
<feature type="region of interest" description="Disordered" evidence="2">
    <location>
        <begin position="1"/>
        <end position="51"/>
    </location>
</feature>
<dbReference type="PROSITE" id="PS50157">
    <property type="entry name" value="ZINC_FINGER_C2H2_2"/>
    <property type="match status" value="1"/>
</dbReference>
<reference evidence="4" key="1">
    <citation type="submission" date="2021-09" db="EMBL/GenBank/DDBJ databases">
        <title>A high-quality genome of the endoparasitic fungus Hirsutella rhossiliensis with a comparison of Hirsutella genomes reveals transposable elements contributing to genome size variation.</title>
        <authorList>
            <person name="Lin R."/>
            <person name="Jiao Y."/>
            <person name="Sun X."/>
            <person name="Ling J."/>
            <person name="Xie B."/>
            <person name="Cheng X."/>
        </authorList>
    </citation>
    <scope>NUCLEOTIDE SEQUENCE</scope>
    <source>
        <strain evidence="4">HR02</strain>
    </source>
</reference>
<evidence type="ECO:0000256" key="1">
    <source>
        <dbReference type="PROSITE-ProRule" id="PRU00042"/>
    </source>
</evidence>
<evidence type="ECO:0000313" key="4">
    <source>
        <dbReference type="EMBL" id="KAH0966685.1"/>
    </source>
</evidence>
<comment type="caution">
    <text evidence="4">The sequence shown here is derived from an EMBL/GenBank/DDBJ whole genome shotgun (WGS) entry which is preliminary data.</text>
</comment>
<protein>
    <submittedName>
        <fullName evidence="4">Zinc finger domain-containing protein</fullName>
    </submittedName>
</protein>
<feature type="region of interest" description="Disordered" evidence="2">
    <location>
        <begin position="205"/>
        <end position="322"/>
    </location>
</feature>